<sequence>METNENEGSPVVGHLCKETYGTSDGTRQHNLIDFVGRFAPPAEPHMTWYYVPKSPHVKKLLSELRQHQRRIGIASDAELPPHIVDSDPALRISPLKFREKSRGNAVSEDK</sequence>
<comment type="caution">
    <text evidence="1">The sequence shown here is derived from an EMBL/GenBank/DDBJ whole genome shotgun (WGS) entry which is preliminary data.</text>
</comment>
<reference evidence="2" key="1">
    <citation type="submission" date="2023-07" db="EMBL/GenBank/DDBJ databases">
        <title>Genomic characterization of faba bean (Vicia faba) microsymbionts in Mexican soils.</title>
        <authorList>
            <person name="Rivera Orduna F.N."/>
            <person name="Guevara-Luna J."/>
            <person name="Yan J."/>
            <person name="Arroyo-Herrera I."/>
            <person name="Li Y."/>
            <person name="Vasquez-Murrieta M.S."/>
            <person name="Wang E.T."/>
        </authorList>
    </citation>
    <scope>NUCLEOTIDE SEQUENCE [LARGE SCALE GENOMIC DNA]</scope>
    <source>
        <strain evidence="2">CH6</strain>
    </source>
</reference>
<proteinExistence type="predicted"/>
<accession>A0AAW8P9R4</accession>
<dbReference type="EMBL" id="JAVLSH010000019">
    <property type="protein sequence ID" value="MDR9763758.1"/>
    <property type="molecule type" value="Genomic_DNA"/>
</dbReference>
<name>A0AAW8P9R4_9HYPH</name>
<evidence type="ECO:0000313" key="2">
    <source>
        <dbReference type="Proteomes" id="UP001269402"/>
    </source>
</evidence>
<evidence type="ECO:0000313" key="1">
    <source>
        <dbReference type="EMBL" id="MDR9763758.1"/>
    </source>
</evidence>
<keyword evidence="2" id="KW-1185">Reference proteome</keyword>
<dbReference type="AlphaFoldDB" id="A0AAW8P9R4"/>
<protein>
    <submittedName>
        <fullName evidence="1">Uncharacterized protein</fullName>
    </submittedName>
</protein>
<dbReference type="Proteomes" id="UP001269402">
    <property type="component" value="Unassembled WGS sequence"/>
</dbReference>
<gene>
    <name evidence="1" type="ORF">RJJ37_29720</name>
</gene>
<dbReference type="RefSeq" id="WP_310808709.1">
    <property type="nucleotide sequence ID" value="NZ_JAVLSH010000019.1"/>
</dbReference>
<organism evidence="1 2">
    <name type="scientific">Rhizobium redzepovicii</name>
    <dbReference type="NCBI Taxonomy" id="2867518"/>
    <lineage>
        <taxon>Bacteria</taxon>
        <taxon>Pseudomonadati</taxon>
        <taxon>Pseudomonadota</taxon>
        <taxon>Alphaproteobacteria</taxon>
        <taxon>Hyphomicrobiales</taxon>
        <taxon>Rhizobiaceae</taxon>
        <taxon>Rhizobium/Agrobacterium group</taxon>
        <taxon>Rhizobium</taxon>
    </lineage>
</organism>